<feature type="transmembrane region" description="Helical" evidence="1">
    <location>
        <begin position="212"/>
        <end position="233"/>
    </location>
</feature>
<evidence type="ECO:0000313" key="2">
    <source>
        <dbReference type="EMBL" id="MBG0779568.1"/>
    </source>
</evidence>
<keyword evidence="1" id="KW-0812">Transmembrane</keyword>
<organism evidence="2 3">
    <name type="scientific">Desulfotignum balticum</name>
    <dbReference type="NCBI Taxonomy" id="115781"/>
    <lineage>
        <taxon>Bacteria</taxon>
        <taxon>Pseudomonadati</taxon>
        <taxon>Thermodesulfobacteriota</taxon>
        <taxon>Desulfobacteria</taxon>
        <taxon>Desulfobacterales</taxon>
        <taxon>Desulfobacteraceae</taxon>
        <taxon>Desulfotignum</taxon>
    </lineage>
</organism>
<name>A0A931G8C9_9BACT</name>
<feature type="transmembrane region" description="Helical" evidence="1">
    <location>
        <begin position="275"/>
        <end position="296"/>
    </location>
</feature>
<proteinExistence type="predicted"/>
<accession>A0A931G8C9</accession>
<evidence type="ECO:0000256" key="1">
    <source>
        <dbReference type="SAM" id="Phobius"/>
    </source>
</evidence>
<evidence type="ECO:0000313" key="3">
    <source>
        <dbReference type="Proteomes" id="UP000706172"/>
    </source>
</evidence>
<dbReference type="InterPro" id="IPR018710">
    <property type="entry name" value="DUF2232"/>
</dbReference>
<gene>
    <name evidence="2" type="ORF">H0S81_06535</name>
</gene>
<keyword evidence="1" id="KW-1133">Transmembrane helix</keyword>
<comment type="caution">
    <text evidence="2">The sequence shown here is derived from an EMBL/GenBank/DDBJ whole genome shotgun (WGS) entry which is preliminary data.</text>
</comment>
<dbReference type="PANTHER" id="PTHR41324">
    <property type="entry name" value="MEMBRANE PROTEIN-RELATED"/>
    <property type="match status" value="1"/>
</dbReference>
<feature type="transmembrane region" description="Helical" evidence="1">
    <location>
        <begin position="76"/>
        <end position="94"/>
    </location>
</feature>
<feature type="transmembrane region" description="Helical" evidence="1">
    <location>
        <begin position="239"/>
        <end position="263"/>
    </location>
</feature>
<feature type="transmembrane region" description="Helical" evidence="1">
    <location>
        <begin position="167"/>
        <end position="191"/>
    </location>
</feature>
<dbReference type="AlphaFoldDB" id="A0A931G8C9"/>
<feature type="transmembrane region" description="Helical" evidence="1">
    <location>
        <begin position="14"/>
        <end position="41"/>
    </location>
</feature>
<dbReference type="Pfam" id="PF09991">
    <property type="entry name" value="DUF2232"/>
    <property type="match status" value="1"/>
</dbReference>
<feature type="transmembrane region" description="Helical" evidence="1">
    <location>
        <begin position="106"/>
        <end position="128"/>
    </location>
</feature>
<keyword evidence="1" id="KW-0472">Membrane</keyword>
<dbReference type="PANTHER" id="PTHR41324:SF1">
    <property type="entry name" value="DUF2232 DOMAIN-CONTAINING PROTEIN"/>
    <property type="match status" value="1"/>
</dbReference>
<protein>
    <submittedName>
        <fullName evidence="2">DUF2232 domain-containing protein</fullName>
    </submittedName>
</protein>
<reference evidence="2" key="1">
    <citation type="submission" date="2020-07" db="EMBL/GenBank/DDBJ databases">
        <title>Severe corrosion of carbon steel in oil field produced water can be linked to methanogenic archaea containing a special type of NiFe hydrogenase.</title>
        <authorList>
            <person name="Lahme S."/>
            <person name="Mand J."/>
            <person name="Longwell J."/>
            <person name="Smith R."/>
            <person name="Enning D."/>
        </authorList>
    </citation>
    <scope>NUCLEOTIDE SEQUENCE</scope>
    <source>
        <strain evidence="2">MIC098Bin6</strain>
    </source>
</reference>
<sequence>MSPIIVHPSAIKDIILGICLCVLIFAVSYTFPLLGVFALLLLPLPVLYFRLKLGRNSGSIIAGVSFLVLLVMSRGLAFDTLYFGALLMTGLFLGECIERQCRIEKTMLFTVSGVLGVCVAVFGVYTVFQSRGIGEMVHAYISQYLELTGALYTEMGIEKAQIDALNAAFLVVMPGMFIVSYMTTVWLNILVIKKLLARIGIRLKNMEALNRFKAPDPLVWAVIGFGVILALPVGPVKYVGINCLIILMLIYFFQGIAVISFYFQKKESPTFLKVFCYGLIAVQIYFLILVIGLGFFDNWINFRKLEIQEK</sequence>
<dbReference type="EMBL" id="JACCQK010000362">
    <property type="protein sequence ID" value="MBG0779568.1"/>
    <property type="molecule type" value="Genomic_DNA"/>
</dbReference>
<dbReference type="Proteomes" id="UP000706172">
    <property type="component" value="Unassembled WGS sequence"/>
</dbReference>